<feature type="active site" evidence="8">
    <location>
        <position position="353"/>
    </location>
</feature>
<comment type="caution">
    <text evidence="10">The sequence shown here is derived from an EMBL/GenBank/DDBJ whole genome shotgun (WGS) entry which is preliminary data.</text>
</comment>
<accession>A0A7C1AVP0</accession>
<dbReference type="HAMAP" id="MF_00181">
    <property type="entry name" value="Cytosol_peptidase_M17"/>
    <property type="match status" value="1"/>
</dbReference>
<dbReference type="InterPro" id="IPR008283">
    <property type="entry name" value="Peptidase_M17_N"/>
</dbReference>
<sequence length="507" mass="55832">MEIDYQVQTYSGVDGLIVPVFEGEKEKIENLAWFRRNLAWLADMSFWREFKCKKGKALASFAPGSSLCKIIILVGLGEKSKFDSDAWYSACAESFKQAKQYECSTVGVPFPIIYSLFEENPHWYLREMLFTGVSALYEYKELKTMDTEDEDNGVRQQIVLLDQEPDGAVADVLAYIKSVKNGLYHARDLITRPSNEITPTTFAEEARKVADTYGMRWNLISLEQAKEMGMGAFVAVAQGSQNGGCISILEYCPVGCESERPLVLVGKGITFDTGGISLKPAQNMEQMKHDMAGAAAVLGAMEVIGILKPPRRVVGIMPCAENMPDGKAYRPGDVVKTLSGKTVEVISTDAEGRLILCDAITYGIKNYNPAVLVDIATLTGACIIALGDRVAGVMGNDDELVSKLCDLGAKVGEKMWPLPLWDFFFEDMKSDIADFKNVGNRKAGTIVGGMFLKQFVEDSVKWAHIDIAGPAWADKPWFQMPKGATGFGIRTFVEMVKSWNLKPDGAN</sequence>
<dbReference type="InterPro" id="IPR011356">
    <property type="entry name" value="Leucine_aapep/pepB"/>
</dbReference>
<evidence type="ECO:0000256" key="3">
    <source>
        <dbReference type="ARBA" id="ARBA00009528"/>
    </source>
</evidence>
<dbReference type="EMBL" id="DQZW01000128">
    <property type="protein sequence ID" value="HDL89798.1"/>
    <property type="molecule type" value="Genomic_DNA"/>
</dbReference>
<dbReference type="PANTHER" id="PTHR11963:SF23">
    <property type="entry name" value="CYTOSOL AMINOPEPTIDASE"/>
    <property type="match status" value="1"/>
</dbReference>
<keyword evidence="8" id="KW-0963">Cytoplasm</keyword>
<feature type="binding site" evidence="8">
    <location>
        <position position="267"/>
    </location>
    <ligand>
        <name>Mn(2+)</name>
        <dbReference type="ChEBI" id="CHEBI:29035"/>
        <label>2</label>
    </ligand>
</feature>
<evidence type="ECO:0000256" key="5">
    <source>
        <dbReference type="ARBA" id="ARBA00022670"/>
    </source>
</evidence>
<comment type="similarity">
    <text evidence="3 8">Belongs to the peptidase M17 family.</text>
</comment>
<dbReference type="GO" id="GO:0005737">
    <property type="term" value="C:cytoplasm"/>
    <property type="evidence" value="ECO:0007669"/>
    <property type="project" value="UniProtKB-SubCell"/>
</dbReference>
<dbReference type="Proteomes" id="UP000886355">
    <property type="component" value="Unassembled WGS sequence"/>
</dbReference>
<dbReference type="PROSITE" id="PS00631">
    <property type="entry name" value="CYTOSOL_AP"/>
    <property type="match status" value="1"/>
</dbReference>
<dbReference type="NCBIfam" id="NF002073">
    <property type="entry name" value="PRK00913.1-2"/>
    <property type="match status" value="1"/>
</dbReference>
<keyword evidence="4 8" id="KW-0031">Aminopeptidase</keyword>
<keyword evidence="5 8" id="KW-0645">Protease</keyword>
<dbReference type="Pfam" id="PF00883">
    <property type="entry name" value="Peptidase_M17"/>
    <property type="match status" value="1"/>
</dbReference>
<comment type="catalytic activity">
    <reaction evidence="2 8">
        <text>Release of an N-terminal amino acid, preferentially leucine, but not glutamic or aspartic acids.</text>
        <dbReference type="EC" id="3.4.11.10"/>
    </reaction>
</comment>
<dbReference type="CDD" id="cd00433">
    <property type="entry name" value="Peptidase_M17"/>
    <property type="match status" value="1"/>
</dbReference>
<feature type="domain" description="Cytosol aminopeptidase" evidence="9">
    <location>
        <begin position="347"/>
        <end position="354"/>
    </location>
</feature>
<comment type="subcellular location">
    <subcellularLocation>
        <location evidence="8">Cytoplasm</location>
    </subcellularLocation>
</comment>
<dbReference type="GO" id="GO:0030145">
    <property type="term" value="F:manganese ion binding"/>
    <property type="evidence" value="ECO:0007669"/>
    <property type="project" value="UniProtKB-UniRule"/>
</dbReference>
<comment type="function">
    <text evidence="8">Presumably involved in the processing and regular turnover of intracellular proteins. Catalyzes the removal of unsubstituted N-terminal amino acids from various peptides.</text>
</comment>
<feature type="binding site" evidence="8">
    <location>
        <position position="351"/>
    </location>
    <ligand>
        <name>Mn(2+)</name>
        <dbReference type="ChEBI" id="CHEBI:29035"/>
        <label>1</label>
    </ligand>
</feature>
<evidence type="ECO:0000313" key="10">
    <source>
        <dbReference type="EMBL" id="HDL89798.1"/>
    </source>
</evidence>
<dbReference type="SUPFAM" id="SSF53187">
    <property type="entry name" value="Zn-dependent exopeptidases"/>
    <property type="match status" value="1"/>
</dbReference>
<evidence type="ECO:0000256" key="2">
    <source>
        <dbReference type="ARBA" id="ARBA00000967"/>
    </source>
</evidence>
<feature type="binding site" evidence="8">
    <location>
        <position position="349"/>
    </location>
    <ligand>
        <name>Mn(2+)</name>
        <dbReference type="ChEBI" id="CHEBI:29035"/>
        <label>1</label>
    </ligand>
</feature>
<evidence type="ECO:0000256" key="6">
    <source>
        <dbReference type="ARBA" id="ARBA00022801"/>
    </source>
</evidence>
<dbReference type="Gene3D" id="3.40.220.10">
    <property type="entry name" value="Leucine Aminopeptidase, subunit E, domain 1"/>
    <property type="match status" value="1"/>
</dbReference>
<comment type="catalytic activity">
    <reaction evidence="1 8">
        <text>Release of an N-terminal amino acid, Xaa-|-Yaa-, in which Xaa is preferably Leu, but may be other amino acids including Pro although not Arg or Lys, and Yaa may be Pro. Amino acid amides and methyl esters are also readily hydrolyzed, but rates on arylamides are exceedingly low.</text>
        <dbReference type="EC" id="3.4.11.1"/>
    </reaction>
</comment>
<dbReference type="NCBIfam" id="NF002074">
    <property type="entry name" value="PRK00913.1-4"/>
    <property type="match status" value="1"/>
</dbReference>
<keyword evidence="6 8" id="KW-0378">Hydrolase</keyword>
<evidence type="ECO:0000256" key="7">
    <source>
        <dbReference type="ARBA" id="ARBA00023211"/>
    </source>
</evidence>
<dbReference type="InterPro" id="IPR043472">
    <property type="entry name" value="Macro_dom-like"/>
</dbReference>
<keyword evidence="8" id="KW-0479">Metal-binding</keyword>
<comment type="cofactor">
    <cofactor evidence="8">
        <name>Mn(2+)</name>
        <dbReference type="ChEBI" id="CHEBI:29035"/>
    </cofactor>
    <text evidence="8">Binds 2 manganese ions per subunit.</text>
</comment>
<dbReference type="Gene3D" id="3.40.630.10">
    <property type="entry name" value="Zn peptidases"/>
    <property type="match status" value="1"/>
</dbReference>
<dbReference type="InterPro" id="IPR023042">
    <property type="entry name" value="Peptidase_M17_leu_NH2_pept"/>
</dbReference>
<evidence type="ECO:0000256" key="1">
    <source>
        <dbReference type="ARBA" id="ARBA00000135"/>
    </source>
</evidence>
<dbReference type="InterPro" id="IPR000819">
    <property type="entry name" value="Peptidase_M17_C"/>
</dbReference>
<name>A0A7C1AVP0_9BACT</name>
<feature type="binding site" evidence="8">
    <location>
        <position position="290"/>
    </location>
    <ligand>
        <name>Mn(2+)</name>
        <dbReference type="ChEBI" id="CHEBI:29035"/>
        <label>2</label>
    </ligand>
</feature>
<feature type="binding site" evidence="8">
    <location>
        <position position="351"/>
    </location>
    <ligand>
        <name>Mn(2+)</name>
        <dbReference type="ChEBI" id="CHEBI:29035"/>
        <label>2</label>
    </ligand>
</feature>
<protein>
    <recommendedName>
        <fullName evidence="8">Probable cytosol aminopeptidase</fullName>
        <ecNumber evidence="8">3.4.11.1</ecNumber>
    </recommendedName>
    <alternativeName>
        <fullName evidence="8">Leucine aminopeptidase</fullName>
        <shortName evidence="8">LAP</shortName>
        <ecNumber evidence="8">3.4.11.10</ecNumber>
    </alternativeName>
    <alternativeName>
        <fullName evidence="8">Leucyl aminopeptidase</fullName>
    </alternativeName>
</protein>
<evidence type="ECO:0000256" key="8">
    <source>
        <dbReference type="HAMAP-Rule" id="MF_00181"/>
    </source>
</evidence>
<dbReference type="EC" id="3.4.11.1" evidence="8"/>
<proteinExistence type="inferred from homology"/>
<dbReference type="GO" id="GO:0070006">
    <property type="term" value="F:metalloaminopeptidase activity"/>
    <property type="evidence" value="ECO:0007669"/>
    <property type="project" value="InterPro"/>
</dbReference>
<evidence type="ECO:0000256" key="4">
    <source>
        <dbReference type="ARBA" id="ARBA00022438"/>
    </source>
</evidence>
<dbReference type="GO" id="GO:0006508">
    <property type="term" value="P:proteolysis"/>
    <property type="evidence" value="ECO:0007669"/>
    <property type="project" value="UniProtKB-KW"/>
</dbReference>
<dbReference type="Pfam" id="PF02789">
    <property type="entry name" value="Peptidase_M17_N"/>
    <property type="match status" value="1"/>
</dbReference>
<gene>
    <name evidence="8" type="primary">pepA</name>
    <name evidence="10" type="ORF">ENG14_02710</name>
</gene>
<dbReference type="PANTHER" id="PTHR11963">
    <property type="entry name" value="LEUCINE AMINOPEPTIDASE-RELATED"/>
    <property type="match status" value="1"/>
</dbReference>
<keyword evidence="7 8" id="KW-0464">Manganese</keyword>
<organism evidence="10">
    <name type="scientific">Thermodesulforhabdus norvegica</name>
    <dbReference type="NCBI Taxonomy" id="39841"/>
    <lineage>
        <taxon>Bacteria</taxon>
        <taxon>Pseudomonadati</taxon>
        <taxon>Thermodesulfobacteriota</taxon>
        <taxon>Syntrophobacteria</taxon>
        <taxon>Syntrophobacterales</taxon>
        <taxon>Thermodesulforhabdaceae</taxon>
        <taxon>Thermodesulforhabdus</taxon>
    </lineage>
</organism>
<dbReference type="PRINTS" id="PR00481">
    <property type="entry name" value="LAMNOPPTDASE"/>
</dbReference>
<feature type="binding site" evidence="8">
    <location>
        <position position="272"/>
    </location>
    <ligand>
        <name>Mn(2+)</name>
        <dbReference type="ChEBI" id="CHEBI:29035"/>
        <label>2</label>
    </ligand>
</feature>
<evidence type="ECO:0000259" key="9">
    <source>
        <dbReference type="PROSITE" id="PS00631"/>
    </source>
</evidence>
<dbReference type="AlphaFoldDB" id="A0A7C1AVP0"/>
<reference evidence="10" key="1">
    <citation type="journal article" date="2020" name="mSystems">
        <title>Genome- and Community-Level Interaction Insights into Carbon Utilization and Element Cycling Functions of Hydrothermarchaeota in Hydrothermal Sediment.</title>
        <authorList>
            <person name="Zhou Z."/>
            <person name="Liu Y."/>
            <person name="Xu W."/>
            <person name="Pan J."/>
            <person name="Luo Z.H."/>
            <person name="Li M."/>
        </authorList>
    </citation>
    <scope>NUCLEOTIDE SEQUENCE [LARGE SCALE GENOMIC DNA]</scope>
    <source>
        <strain evidence="10">HyVt-19</strain>
    </source>
</reference>
<feature type="binding site" evidence="8">
    <location>
        <position position="272"/>
    </location>
    <ligand>
        <name>Mn(2+)</name>
        <dbReference type="ChEBI" id="CHEBI:29035"/>
        <label>1</label>
    </ligand>
</feature>
<dbReference type="EC" id="3.4.11.10" evidence="8"/>
<feature type="active site" evidence="8">
    <location>
        <position position="279"/>
    </location>
</feature>
<dbReference type="SUPFAM" id="SSF52949">
    <property type="entry name" value="Macro domain-like"/>
    <property type="match status" value="1"/>
</dbReference>